<comment type="similarity">
    <text evidence="2">Belongs to the DNA mismatch repair MutS family. MSH3 subfamily.</text>
</comment>
<dbReference type="GO" id="GO:0006312">
    <property type="term" value="P:mitotic recombination"/>
    <property type="evidence" value="ECO:0007669"/>
    <property type="project" value="TreeGrafter"/>
</dbReference>
<feature type="domain" description="DNA mismatch repair proteins mutS family" evidence="16">
    <location>
        <begin position="965"/>
        <end position="981"/>
    </location>
</feature>
<evidence type="ECO:0000256" key="12">
    <source>
        <dbReference type="ARBA" id="ARBA00029792"/>
    </source>
</evidence>
<dbReference type="AlphaFoldDB" id="A0A0F7SFP8"/>
<dbReference type="InterPro" id="IPR007696">
    <property type="entry name" value="DNA_mismatch_repair_MutS_core"/>
</dbReference>
<keyword evidence="6" id="KW-0067">ATP-binding</keyword>
<dbReference type="InterPro" id="IPR007695">
    <property type="entry name" value="DNA_mismatch_repair_MutS-lik_N"/>
</dbReference>
<dbReference type="InterPro" id="IPR045076">
    <property type="entry name" value="MutS"/>
</dbReference>
<dbReference type="PANTHER" id="PTHR11361:SF122">
    <property type="entry name" value="DNA MISMATCH REPAIR PROTEIN MSH3"/>
    <property type="match status" value="1"/>
</dbReference>
<dbReference type="GO" id="GO:0140664">
    <property type="term" value="F:ATP-dependent DNA damage sensor activity"/>
    <property type="evidence" value="ECO:0007669"/>
    <property type="project" value="InterPro"/>
</dbReference>
<keyword evidence="8 14" id="KW-0234">DNA repair</keyword>
<comment type="subcellular location">
    <subcellularLocation>
        <location evidence="1">Nucleus</location>
    </subcellularLocation>
</comment>
<dbReference type="InterPro" id="IPR000432">
    <property type="entry name" value="DNA_mismatch_repair_MutS_C"/>
</dbReference>
<dbReference type="GO" id="GO:0006298">
    <property type="term" value="P:mismatch repair"/>
    <property type="evidence" value="ECO:0007669"/>
    <property type="project" value="InterPro"/>
</dbReference>
<dbReference type="FunFam" id="3.40.1170.10:FF:000004">
    <property type="entry name" value="DNA mismatch repair protein"/>
    <property type="match status" value="1"/>
</dbReference>
<sequence length="1133" mass="126377">MTPKNLSPPTNQPSVSSFFKRKSPPSSQAWSESFPSKKPRVLANDQSLKQADATSANPIEIEDSPSPSANDSSSSVSYIPPPPSTTVAFRPPSRAPSVVPLYPKAGTTASAKERLRKLAYVEESESVRKSETVITNIDKKEREEEEDTSKKIRHELFKSRLLGVDFGRRRSLDLENAQDAAISAADPGSDQNGEAVEEGQPTSSASKMQSLKQKLSARGVAKGAGKAKEMLGPSGKSYTPLEKQILDLKEKYPGILLIIEVGYKFRFFGEDAKIASRYLNIVAFPDRNFMTASIPIHRVDIHVKNLITHGYKVGVCRQIETAALKKSGDNRNTPFIREMKELYTATTFVDELSSFDSTSEFERAAAVPPSNALFILAKCTESDRGEKLSETNKQMMGMVSVVPSTGDVIWDEWEVGSRGDLETRLTHINPQEFLLPTSRLSKETEGLLTDVAERGNIRLERYQDDMSFDKAQIYLSSFHSGEGKNKAVFSTLTDFPKAVVLALAYAVRYLEDFNLSSSLLHTETSFTRFTGLSHMLLNANTLNNLEVYRNSDDGGEKGSLFWLLNHCVTRFGSRLLRQWVGRPLINQTILQARVDAVEELLTDTDGRVEKLIDLLKGLYDLPRGLARIQYGKSSPKELVTLLIQFRRLGSSYSSVSSFTFESDILRSIVSSLAGILEPVEELLKEIYEKAAREGEIDSLWKDENKFPEIAETKALIDKCDRDLFTVLSEIRILLKRPKLEFSTVSNINNLIEVRQTDAKKVPKNWIKISSTKLVVRFHTPEILKILREKEQYKETLVSVSASSFRAFLREVNEFYDIFRSVTHHLATLDCLLSLAKTANQPGYTKPVLVDEPNLDVKGGFHPVLAALSDETYVPNDLVMSAKNGRSKIITGPNMGGKSSLVRMVCLIVLMAQIGSYVPASAVTMGIHDAIHTRMGASDDITGGQSTFMVELSETSEIIHSATDRSLIVLDELGRGTSTFDGMALAEAVLYHLVTKTRSNNLFITHYPLVATSLAKQLEDVSNWHMGFRQIPRPDGSHEITFLYRLSPGLARASFGVECARLAGLPDEVLRVADKQSRLLEESVRLKIDRSRVRHMKTFIRVALNYKNEKEREEKRVEHAGLQAGRALLNFEQL</sequence>
<dbReference type="GO" id="GO:0030983">
    <property type="term" value="F:mismatched DNA binding"/>
    <property type="evidence" value="ECO:0007669"/>
    <property type="project" value="UniProtKB-UniRule"/>
</dbReference>
<evidence type="ECO:0000256" key="13">
    <source>
        <dbReference type="ARBA" id="ARBA00073774"/>
    </source>
</evidence>
<evidence type="ECO:0000313" key="17">
    <source>
        <dbReference type="EMBL" id="CDZ97130.1"/>
    </source>
</evidence>
<dbReference type="SUPFAM" id="SSF53150">
    <property type="entry name" value="DNA repair protein MutS, domain II"/>
    <property type="match status" value="1"/>
</dbReference>
<keyword evidence="5 14" id="KW-0227">DNA damage</keyword>
<dbReference type="Gene3D" id="1.10.1420.10">
    <property type="match status" value="2"/>
</dbReference>
<evidence type="ECO:0000256" key="4">
    <source>
        <dbReference type="ARBA" id="ARBA00022741"/>
    </source>
</evidence>
<dbReference type="InterPro" id="IPR027417">
    <property type="entry name" value="P-loop_NTPase"/>
</dbReference>
<evidence type="ECO:0000256" key="1">
    <source>
        <dbReference type="ARBA" id="ARBA00004123"/>
    </source>
</evidence>
<dbReference type="Pfam" id="PF01624">
    <property type="entry name" value="MutS_I"/>
    <property type="match status" value="1"/>
</dbReference>
<proteinExistence type="inferred from homology"/>
<feature type="compositionally biased region" description="Low complexity" evidence="15">
    <location>
        <begin position="64"/>
        <end position="78"/>
    </location>
</feature>
<dbReference type="SMART" id="SM00534">
    <property type="entry name" value="MUTSac"/>
    <property type="match status" value="1"/>
</dbReference>
<dbReference type="InterPro" id="IPR036187">
    <property type="entry name" value="DNA_mismatch_repair_MutS_sf"/>
</dbReference>
<keyword evidence="9" id="KW-0539">Nucleus</keyword>
<organism evidence="17">
    <name type="scientific">Phaffia rhodozyma</name>
    <name type="common">Yeast</name>
    <name type="synonym">Xanthophyllomyces dendrorhous</name>
    <dbReference type="NCBI Taxonomy" id="264483"/>
    <lineage>
        <taxon>Eukaryota</taxon>
        <taxon>Fungi</taxon>
        <taxon>Dikarya</taxon>
        <taxon>Basidiomycota</taxon>
        <taxon>Agaricomycotina</taxon>
        <taxon>Tremellomycetes</taxon>
        <taxon>Cystofilobasidiales</taxon>
        <taxon>Mrakiaceae</taxon>
        <taxon>Phaffia</taxon>
    </lineage>
</organism>
<evidence type="ECO:0000256" key="7">
    <source>
        <dbReference type="ARBA" id="ARBA00023125"/>
    </source>
</evidence>
<dbReference type="Pfam" id="PF00488">
    <property type="entry name" value="MutS_V"/>
    <property type="match status" value="1"/>
</dbReference>
<dbReference type="InterPro" id="IPR007861">
    <property type="entry name" value="DNA_mismatch_repair_MutS_clamp"/>
</dbReference>
<dbReference type="GO" id="GO:0005524">
    <property type="term" value="F:ATP binding"/>
    <property type="evidence" value="ECO:0007669"/>
    <property type="project" value="UniProtKB-UniRule"/>
</dbReference>
<dbReference type="SUPFAM" id="SSF52540">
    <property type="entry name" value="P-loop containing nucleoside triphosphate hydrolases"/>
    <property type="match status" value="1"/>
</dbReference>
<dbReference type="InterPro" id="IPR036678">
    <property type="entry name" value="MutS_con_dom_sf"/>
</dbReference>
<evidence type="ECO:0000256" key="2">
    <source>
        <dbReference type="ARBA" id="ARBA00007094"/>
    </source>
</evidence>
<reference evidence="17" key="1">
    <citation type="submission" date="2014-08" db="EMBL/GenBank/DDBJ databases">
        <authorList>
            <person name="Sharma Rahul"/>
            <person name="Thines Marco"/>
        </authorList>
    </citation>
    <scope>NUCLEOTIDE SEQUENCE</scope>
</reference>
<dbReference type="FunFam" id="1.10.1420.10:FF:000004">
    <property type="entry name" value="DNA mismatch repair protein Msh3"/>
    <property type="match status" value="1"/>
</dbReference>
<feature type="region of interest" description="Disordered" evidence="15">
    <location>
        <begin position="180"/>
        <end position="211"/>
    </location>
</feature>
<keyword evidence="4 14" id="KW-0547">Nucleotide-binding</keyword>
<feature type="compositionally biased region" description="Polar residues" evidence="15">
    <location>
        <begin position="200"/>
        <end position="211"/>
    </location>
</feature>
<evidence type="ECO:0000256" key="9">
    <source>
        <dbReference type="ARBA" id="ARBA00023242"/>
    </source>
</evidence>
<dbReference type="PANTHER" id="PTHR11361">
    <property type="entry name" value="DNA MISMATCH REPAIR PROTEIN MUTS FAMILY MEMBER"/>
    <property type="match status" value="1"/>
</dbReference>
<evidence type="ECO:0000259" key="16">
    <source>
        <dbReference type="PROSITE" id="PS00486"/>
    </source>
</evidence>
<dbReference type="EMBL" id="LN483167">
    <property type="protein sequence ID" value="CDZ97130.1"/>
    <property type="molecule type" value="Genomic_DNA"/>
</dbReference>
<dbReference type="InterPro" id="IPR007860">
    <property type="entry name" value="DNA_mmatch_repair_MutS_con_dom"/>
</dbReference>
<dbReference type="Pfam" id="PF05190">
    <property type="entry name" value="MutS_IV"/>
    <property type="match status" value="1"/>
</dbReference>
<dbReference type="SUPFAM" id="SSF55271">
    <property type="entry name" value="DNA repair protein MutS, domain I"/>
    <property type="match status" value="1"/>
</dbReference>
<accession>A0A0F7SFP8</accession>
<dbReference type="PROSITE" id="PS00486">
    <property type="entry name" value="DNA_MISMATCH_REPAIR_2"/>
    <property type="match status" value="1"/>
</dbReference>
<evidence type="ECO:0000256" key="14">
    <source>
        <dbReference type="RuleBase" id="RU003756"/>
    </source>
</evidence>
<dbReference type="GO" id="GO:0005634">
    <property type="term" value="C:nucleus"/>
    <property type="evidence" value="ECO:0007669"/>
    <property type="project" value="UniProtKB-SubCell"/>
</dbReference>
<evidence type="ECO:0000256" key="15">
    <source>
        <dbReference type="SAM" id="MobiDB-lite"/>
    </source>
</evidence>
<dbReference type="Pfam" id="PF05188">
    <property type="entry name" value="MutS_II"/>
    <property type="match status" value="1"/>
</dbReference>
<evidence type="ECO:0000256" key="3">
    <source>
        <dbReference type="ARBA" id="ARBA00022151"/>
    </source>
</evidence>
<evidence type="ECO:0000256" key="11">
    <source>
        <dbReference type="ARBA" id="ARBA00025902"/>
    </source>
</evidence>
<dbReference type="SUPFAM" id="SSF48334">
    <property type="entry name" value="DNA repair protein MutS, domain III"/>
    <property type="match status" value="1"/>
</dbReference>
<name>A0A0F7SFP8_PHARH</name>
<comment type="subunit">
    <text evidence="11">Heterodimer consisting of MSH2-MSH3 (MutS beta). Forms a ternary complex with MutL alpha (MLH1-PMS1).</text>
</comment>
<evidence type="ECO:0000256" key="8">
    <source>
        <dbReference type="ARBA" id="ARBA00023204"/>
    </source>
</evidence>
<dbReference type="InterPro" id="IPR016151">
    <property type="entry name" value="DNA_mismatch_repair_MutS_N"/>
</dbReference>
<keyword evidence="7 14" id="KW-0238">DNA-binding</keyword>
<dbReference type="SMART" id="SM00533">
    <property type="entry name" value="MUTSd"/>
    <property type="match status" value="1"/>
</dbReference>
<protein>
    <recommendedName>
        <fullName evidence="3 13">DNA mismatch repair protein MSH3</fullName>
    </recommendedName>
    <alternativeName>
        <fullName evidence="3 13">DNA mismatch repair protein MSH3</fullName>
    </alternativeName>
    <alternativeName>
        <fullName evidence="12">MutS protein homolog 3</fullName>
    </alternativeName>
</protein>
<dbReference type="Gene3D" id="3.40.50.300">
    <property type="entry name" value="P-loop containing nucleotide triphosphate hydrolases"/>
    <property type="match status" value="1"/>
</dbReference>
<feature type="compositionally biased region" description="Polar residues" evidence="15">
    <location>
        <begin position="44"/>
        <end position="57"/>
    </location>
</feature>
<dbReference type="NCBIfam" id="NF003810">
    <property type="entry name" value="PRK05399.1"/>
    <property type="match status" value="1"/>
</dbReference>
<evidence type="ECO:0000256" key="10">
    <source>
        <dbReference type="ARBA" id="ARBA00025373"/>
    </source>
</evidence>
<evidence type="ECO:0000256" key="5">
    <source>
        <dbReference type="ARBA" id="ARBA00022763"/>
    </source>
</evidence>
<evidence type="ECO:0000256" key="6">
    <source>
        <dbReference type="ARBA" id="ARBA00022840"/>
    </source>
</evidence>
<feature type="region of interest" description="Disordered" evidence="15">
    <location>
        <begin position="1"/>
        <end position="110"/>
    </location>
</feature>
<dbReference type="Gene3D" id="3.40.1170.10">
    <property type="entry name" value="DNA repair protein MutS, domain I"/>
    <property type="match status" value="1"/>
</dbReference>
<dbReference type="Pfam" id="PF05192">
    <property type="entry name" value="MutS_III"/>
    <property type="match status" value="1"/>
</dbReference>
<comment type="function">
    <text evidence="10">Component of the post-replicative DNA mismatch repair system (MMR). Heterodimerizes with MSH2 to form MutS beta, which binds to DNA mismatches thereby initiating DNA repair. MSH3 provides substrate-binding and substrate specificity to the complex. When bound, the MutS beta heterodimer bends the DNA helix and shields approximately 20 base pairs. Acts mainly to repair insertion-deletion loops (IDLs) from 2 to 13 nucleotides in size, but can also repair base-base and single insertion-deletion mismatches that occur during replication. After mismatch binding, forms a ternary complex with the MutL alpha heterodimer, which is thought to be responsible for directing the downstream MMR events, including strand discrimination, excision, and resynthesis. ATP binding and hydrolysis play a pivotal role in mismatch repair functions.</text>
</comment>
<dbReference type="Gene3D" id="3.30.420.110">
    <property type="entry name" value="MutS, connector domain"/>
    <property type="match status" value="1"/>
</dbReference>